<comment type="similarity">
    <text evidence="1 4">Belongs to the FGGY kinase family.</text>
</comment>
<evidence type="ECO:0000259" key="6">
    <source>
        <dbReference type="Pfam" id="PF02782"/>
    </source>
</evidence>
<dbReference type="AlphaFoldDB" id="A0A1R1EFB2"/>
<evidence type="ECO:0008006" key="9">
    <source>
        <dbReference type="Google" id="ProtNLM"/>
    </source>
</evidence>
<dbReference type="InterPro" id="IPR043129">
    <property type="entry name" value="ATPase_NBD"/>
</dbReference>
<evidence type="ECO:0000259" key="5">
    <source>
        <dbReference type="Pfam" id="PF00370"/>
    </source>
</evidence>
<accession>A0A1R1EFB2</accession>
<dbReference type="Proteomes" id="UP000187172">
    <property type="component" value="Unassembled WGS sequence"/>
</dbReference>
<evidence type="ECO:0000256" key="3">
    <source>
        <dbReference type="ARBA" id="ARBA00022777"/>
    </source>
</evidence>
<evidence type="ECO:0000256" key="4">
    <source>
        <dbReference type="RuleBase" id="RU003733"/>
    </source>
</evidence>
<dbReference type="InterPro" id="IPR018484">
    <property type="entry name" value="FGGY_N"/>
</dbReference>
<organism evidence="7 8">
    <name type="scientific">Paenibacillus rhizosphaerae</name>
    <dbReference type="NCBI Taxonomy" id="297318"/>
    <lineage>
        <taxon>Bacteria</taxon>
        <taxon>Bacillati</taxon>
        <taxon>Bacillota</taxon>
        <taxon>Bacilli</taxon>
        <taxon>Bacillales</taxon>
        <taxon>Paenibacillaceae</taxon>
        <taxon>Paenibacillus</taxon>
    </lineage>
</organism>
<evidence type="ECO:0000313" key="8">
    <source>
        <dbReference type="Proteomes" id="UP000187172"/>
    </source>
</evidence>
<dbReference type="Pfam" id="PF00370">
    <property type="entry name" value="FGGY_N"/>
    <property type="match status" value="1"/>
</dbReference>
<gene>
    <name evidence="7" type="ORF">BK138_26090</name>
</gene>
<dbReference type="InterPro" id="IPR018483">
    <property type="entry name" value="Carb_kinase_FGGY_CS"/>
</dbReference>
<dbReference type="CDD" id="cd07773">
    <property type="entry name" value="ASKHA_NBD_FGGY_FK"/>
    <property type="match status" value="1"/>
</dbReference>
<dbReference type="STRING" id="297318.BK138_26090"/>
<dbReference type="InterPro" id="IPR000577">
    <property type="entry name" value="Carb_kinase_FGGY"/>
</dbReference>
<keyword evidence="2 4" id="KW-0808">Transferase</keyword>
<dbReference type="InterPro" id="IPR018485">
    <property type="entry name" value="FGGY_C"/>
</dbReference>
<keyword evidence="8" id="KW-1185">Reference proteome</keyword>
<name>A0A1R1EFB2_9BACL</name>
<proteinExistence type="inferred from homology"/>
<evidence type="ECO:0000256" key="1">
    <source>
        <dbReference type="ARBA" id="ARBA00009156"/>
    </source>
</evidence>
<keyword evidence="3 4" id="KW-0418">Kinase</keyword>
<dbReference type="RefSeq" id="WP_076173775.1">
    <property type="nucleotide sequence ID" value="NZ_MRTP01000010.1"/>
</dbReference>
<dbReference type="SUPFAM" id="SSF53067">
    <property type="entry name" value="Actin-like ATPase domain"/>
    <property type="match status" value="2"/>
</dbReference>
<dbReference type="Pfam" id="PF02782">
    <property type="entry name" value="FGGY_C"/>
    <property type="match status" value="1"/>
</dbReference>
<sequence>MLLSLDIGTTHIKAGVFGNDGSEMAVVSAPNPKAQGPSGTTVYDPDVLWETAAGLIQQAVERLGERDEAIDAVGITSMAESGLLLNPADGRARTPMLPWFETCSAPQAERIRQEVDERELFRMTGLRPSFKHGLPKLLWLLEANPDALDGSVWLSAASYIAYRLTGRIAEDETLAARTYAYRIDSRAWNEPLIRSFGLDPQLFPPIQPAGTPVGTVLPAMDGLGLGKAPVILAGHDHVCASLACPDGPDSTYNSMGTAETLVGTFPLRPLGDADDASGLSFGIHPVPGRMYWMGGHSSSGGSVEWAREALSDAGMSYPDMMRLLDEAGGQPTGILYYPYLTGSGAPHPEPGARAAFIGLDAKHKKGDLIRAVLEGNAYQLELLRERAERVSGSPIRRMHVVGGGARNSHWLQIKADVSGVRLTMTGAAEASLLGAALAAAVGAGLYPSFREAAAAVTYPEAKVYEPDPERHQMYRKLYEQGFLGLLQPLLSYYKSSS</sequence>
<dbReference type="PANTHER" id="PTHR43095">
    <property type="entry name" value="SUGAR KINASE"/>
    <property type="match status" value="1"/>
</dbReference>
<protein>
    <recommendedName>
        <fullName evidence="9">Carbohydrate kinase</fullName>
    </recommendedName>
</protein>
<dbReference type="EMBL" id="MRTP01000010">
    <property type="protein sequence ID" value="OMF50487.1"/>
    <property type="molecule type" value="Genomic_DNA"/>
</dbReference>
<reference evidence="7 8" key="1">
    <citation type="submission" date="2016-11" db="EMBL/GenBank/DDBJ databases">
        <title>Paenibacillus species isolates.</title>
        <authorList>
            <person name="Beno S.M."/>
        </authorList>
    </citation>
    <scope>NUCLEOTIDE SEQUENCE [LARGE SCALE GENOMIC DNA]</scope>
    <source>
        <strain evidence="7 8">FSL R5-0378</strain>
    </source>
</reference>
<feature type="domain" description="Carbohydrate kinase FGGY C-terminal" evidence="6">
    <location>
        <begin position="286"/>
        <end position="442"/>
    </location>
</feature>
<dbReference type="PIRSF" id="PIRSF000538">
    <property type="entry name" value="GlpK"/>
    <property type="match status" value="1"/>
</dbReference>
<dbReference type="InterPro" id="IPR050406">
    <property type="entry name" value="FGGY_Carb_Kinase"/>
</dbReference>
<feature type="domain" description="Carbohydrate kinase FGGY N-terminal" evidence="5">
    <location>
        <begin position="1"/>
        <end position="242"/>
    </location>
</feature>
<dbReference type="GO" id="GO:0016301">
    <property type="term" value="F:kinase activity"/>
    <property type="evidence" value="ECO:0007669"/>
    <property type="project" value="UniProtKB-KW"/>
</dbReference>
<dbReference type="PROSITE" id="PS00445">
    <property type="entry name" value="FGGY_KINASES_2"/>
    <property type="match status" value="1"/>
</dbReference>
<dbReference type="GO" id="GO:0005975">
    <property type="term" value="P:carbohydrate metabolic process"/>
    <property type="evidence" value="ECO:0007669"/>
    <property type="project" value="InterPro"/>
</dbReference>
<dbReference type="GO" id="GO:0016773">
    <property type="term" value="F:phosphotransferase activity, alcohol group as acceptor"/>
    <property type="evidence" value="ECO:0007669"/>
    <property type="project" value="InterPro"/>
</dbReference>
<evidence type="ECO:0000256" key="2">
    <source>
        <dbReference type="ARBA" id="ARBA00022679"/>
    </source>
</evidence>
<evidence type="ECO:0000313" key="7">
    <source>
        <dbReference type="EMBL" id="OMF50487.1"/>
    </source>
</evidence>
<dbReference type="PANTHER" id="PTHR43095:SF5">
    <property type="entry name" value="XYLULOSE KINASE"/>
    <property type="match status" value="1"/>
</dbReference>
<dbReference type="Gene3D" id="3.30.420.40">
    <property type="match status" value="2"/>
</dbReference>
<comment type="caution">
    <text evidence="7">The sequence shown here is derived from an EMBL/GenBank/DDBJ whole genome shotgun (WGS) entry which is preliminary data.</text>
</comment>